<reference evidence="3 4" key="1">
    <citation type="submission" date="2011-12" db="EMBL/GenBank/DDBJ databases">
        <title>Whole genome shotgun sequence of Gordonia effusa NBRC 100432.</title>
        <authorList>
            <person name="Yoshida I."/>
            <person name="Takarada H."/>
            <person name="Hosoyama A."/>
            <person name="Tsuchikane K."/>
            <person name="Katsumata H."/>
            <person name="Yamazaki S."/>
            <person name="Fujita N."/>
        </authorList>
    </citation>
    <scope>NUCLEOTIDE SEQUENCE [LARGE SCALE GENOMIC DNA]</scope>
    <source>
        <strain evidence="3 4">NBRC 100432</strain>
    </source>
</reference>
<organism evidence="3 4">
    <name type="scientific">Gordonia effusa NBRC 100432</name>
    <dbReference type="NCBI Taxonomy" id="1077974"/>
    <lineage>
        <taxon>Bacteria</taxon>
        <taxon>Bacillati</taxon>
        <taxon>Actinomycetota</taxon>
        <taxon>Actinomycetes</taxon>
        <taxon>Mycobacteriales</taxon>
        <taxon>Gordoniaceae</taxon>
        <taxon>Gordonia</taxon>
    </lineage>
</organism>
<protein>
    <submittedName>
        <fullName evidence="3">Mce family protein</fullName>
    </submittedName>
</protein>
<dbReference type="RefSeq" id="WP_007319713.1">
    <property type="nucleotide sequence ID" value="NZ_BAEH01000115.1"/>
</dbReference>
<sequence>MMSVKKELSINVVTFAVVILVCGIYLASQVYRWNPVQEYSTVSMEVRNTDLVLRGTGVFVDGVRTGEVSDVRVTPTGATLTLRYPRDQRIARDTNVEISMQSALGEPYINFESAASAGPYLRDGDRIAAERIEQPESIPAIFDLITNLTSVIAADPMASLLHTAWEALEGTDQAWDDISHGSQLIARMLLSHSPQLRTMFVNTQRYSGDLGWLVSALPEFGSGLGVALDHYTIALRKVERLIVVTDLHTTLQQTLNPFLIRLNGYLAKILPPTMDAIGPLMPIATALNQTLPQINVSELLSNALQLFGSGKAARLVVTVPPR</sequence>
<dbReference type="Proteomes" id="UP000035034">
    <property type="component" value="Unassembled WGS sequence"/>
</dbReference>
<keyword evidence="4" id="KW-1185">Reference proteome</keyword>
<dbReference type="PANTHER" id="PTHR33371">
    <property type="entry name" value="INTERMEMBRANE PHOSPHOLIPID TRANSPORT SYSTEM BINDING PROTEIN MLAD-RELATED"/>
    <property type="match status" value="1"/>
</dbReference>
<evidence type="ECO:0000313" key="4">
    <source>
        <dbReference type="Proteomes" id="UP000035034"/>
    </source>
</evidence>
<feature type="domain" description="Mce/MlaD" evidence="2">
    <location>
        <begin position="40"/>
        <end position="112"/>
    </location>
</feature>
<evidence type="ECO:0000313" key="3">
    <source>
        <dbReference type="EMBL" id="GAB20378.1"/>
    </source>
</evidence>
<gene>
    <name evidence="3" type="primary">mceF</name>
    <name evidence="3" type="ORF">GOEFS_115_00180</name>
</gene>
<dbReference type="OrthoDB" id="4368574at2"/>
<proteinExistence type="predicted"/>
<dbReference type="AlphaFoldDB" id="H0R5M7"/>
<evidence type="ECO:0000256" key="1">
    <source>
        <dbReference type="SAM" id="Phobius"/>
    </source>
</evidence>
<keyword evidence="1" id="KW-0472">Membrane</keyword>
<name>H0R5M7_9ACTN</name>
<evidence type="ECO:0000259" key="2">
    <source>
        <dbReference type="Pfam" id="PF02470"/>
    </source>
</evidence>
<keyword evidence="1" id="KW-1133">Transmembrane helix</keyword>
<dbReference type="Pfam" id="PF02470">
    <property type="entry name" value="MlaD"/>
    <property type="match status" value="1"/>
</dbReference>
<accession>H0R5M7</accession>
<dbReference type="GO" id="GO:0005576">
    <property type="term" value="C:extracellular region"/>
    <property type="evidence" value="ECO:0007669"/>
    <property type="project" value="TreeGrafter"/>
</dbReference>
<keyword evidence="1" id="KW-0812">Transmembrane</keyword>
<dbReference type="PANTHER" id="PTHR33371:SF16">
    <property type="entry name" value="MCE-FAMILY PROTEIN MCE3F"/>
    <property type="match status" value="1"/>
</dbReference>
<dbReference type="eggNOG" id="COG1463">
    <property type="taxonomic scope" value="Bacteria"/>
</dbReference>
<dbReference type="InterPro" id="IPR052336">
    <property type="entry name" value="MlaD_Phospholipid_Transporter"/>
</dbReference>
<dbReference type="InterPro" id="IPR003399">
    <property type="entry name" value="Mce/MlaD"/>
</dbReference>
<comment type="caution">
    <text evidence="3">The sequence shown here is derived from an EMBL/GenBank/DDBJ whole genome shotgun (WGS) entry which is preliminary data.</text>
</comment>
<dbReference type="STRING" id="1077974.GOEFS_115_00180"/>
<dbReference type="EMBL" id="BAEH01000115">
    <property type="protein sequence ID" value="GAB20378.1"/>
    <property type="molecule type" value="Genomic_DNA"/>
</dbReference>
<feature type="transmembrane region" description="Helical" evidence="1">
    <location>
        <begin position="12"/>
        <end position="31"/>
    </location>
</feature>